<keyword evidence="5" id="KW-1185">Reference proteome</keyword>
<reference evidence="4 5" key="1">
    <citation type="submission" date="2015-01" db="EMBL/GenBank/DDBJ databases">
        <title>Draft genome sequence of Leucobacter komagatae strain VKM ST2845.</title>
        <authorList>
            <person name="Karlyshev A.V."/>
            <person name="Kudryashova E.B."/>
        </authorList>
    </citation>
    <scope>NUCLEOTIDE SEQUENCE [LARGE SCALE GENOMIC DNA]</scope>
    <source>
        <strain evidence="4 5">VKM ST2845</strain>
    </source>
</reference>
<dbReference type="SUPFAM" id="SSF63817">
    <property type="entry name" value="Sortase"/>
    <property type="match status" value="1"/>
</dbReference>
<dbReference type="InterPro" id="IPR042002">
    <property type="entry name" value="Sortase_C"/>
</dbReference>
<dbReference type="InterPro" id="IPR005754">
    <property type="entry name" value="Sortase"/>
</dbReference>
<evidence type="ECO:0008006" key="6">
    <source>
        <dbReference type="Google" id="ProtNLM"/>
    </source>
</evidence>
<comment type="caution">
    <text evidence="4">The sequence shown here is derived from an EMBL/GenBank/DDBJ whole genome shotgun (WGS) entry which is preliminary data.</text>
</comment>
<keyword evidence="3" id="KW-0812">Transmembrane</keyword>
<protein>
    <recommendedName>
        <fullName evidence="6">Sortase</fullName>
    </recommendedName>
</protein>
<dbReference type="NCBIfam" id="TIGR01076">
    <property type="entry name" value="sortase_fam"/>
    <property type="match status" value="1"/>
</dbReference>
<gene>
    <name evidence="4" type="ORF">SD72_11065</name>
</gene>
<name>A0A0D0IRP8_9MICO</name>
<feature type="transmembrane region" description="Helical" evidence="3">
    <location>
        <begin position="240"/>
        <end position="259"/>
    </location>
</feature>
<evidence type="ECO:0000313" key="4">
    <source>
        <dbReference type="EMBL" id="KIP52123.1"/>
    </source>
</evidence>
<accession>A0A0D0IRP8</accession>
<keyword evidence="1" id="KW-0378">Hydrolase</keyword>
<keyword evidence="3" id="KW-1133">Transmembrane helix</keyword>
<dbReference type="AlphaFoldDB" id="A0A0D0IRP8"/>
<keyword evidence="3" id="KW-0472">Membrane</keyword>
<proteinExistence type="predicted"/>
<organism evidence="4 5">
    <name type="scientific">Leucobacter komagatae</name>
    <dbReference type="NCBI Taxonomy" id="55969"/>
    <lineage>
        <taxon>Bacteria</taxon>
        <taxon>Bacillati</taxon>
        <taxon>Actinomycetota</taxon>
        <taxon>Actinomycetes</taxon>
        <taxon>Micrococcales</taxon>
        <taxon>Microbacteriaceae</taxon>
        <taxon>Leucobacter</taxon>
    </lineage>
</organism>
<evidence type="ECO:0000256" key="3">
    <source>
        <dbReference type="SAM" id="Phobius"/>
    </source>
</evidence>
<dbReference type="CDD" id="cd05827">
    <property type="entry name" value="Sortase_C"/>
    <property type="match status" value="1"/>
</dbReference>
<sequence length="283" mass="30013">MAGLVALLYPFAADWVSSLGHNAERSGYVRAVSATTASELSEQLAAAREYNVLLPEGLLLDPYENNTGVDPQDSDNAYDAYSEILRLNGSGVIGEVLYPKLRIGLPLYHGAGEEAISRGVGHLYGSSMPVGGESTHAVLTSHSGLVNASLFTRLPQAVVGDTFQIRVLGESLYYRVDRIETVEPFVTDSLRAVEGEDRVTLFTCTPIGVNSHRLLVSGVRVAAPAGEGRAIAGDGVGVGFPWWVPLFLGGSAATAYLLFAPKRGNRLGLPSDQRAASVEKGLL</sequence>
<dbReference type="OrthoDB" id="5242161at2"/>
<dbReference type="Pfam" id="PF04203">
    <property type="entry name" value="Sortase"/>
    <property type="match status" value="1"/>
</dbReference>
<feature type="active site" description="Proton donor/acceptor" evidence="2">
    <location>
        <position position="142"/>
    </location>
</feature>
<evidence type="ECO:0000313" key="5">
    <source>
        <dbReference type="Proteomes" id="UP000032120"/>
    </source>
</evidence>
<dbReference type="Proteomes" id="UP000032120">
    <property type="component" value="Unassembled WGS sequence"/>
</dbReference>
<evidence type="ECO:0000256" key="2">
    <source>
        <dbReference type="PIRSR" id="PIRSR605754-1"/>
    </source>
</evidence>
<dbReference type="Gene3D" id="2.40.260.10">
    <property type="entry name" value="Sortase"/>
    <property type="match status" value="1"/>
</dbReference>
<dbReference type="InterPro" id="IPR023365">
    <property type="entry name" value="Sortase_dom-sf"/>
</dbReference>
<evidence type="ECO:0000256" key="1">
    <source>
        <dbReference type="ARBA" id="ARBA00022801"/>
    </source>
</evidence>
<dbReference type="NCBIfam" id="NF033745">
    <property type="entry name" value="class_C_sortase"/>
    <property type="match status" value="1"/>
</dbReference>
<dbReference type="GO" id="GO:0016787">
    <property type="term" value="F:hydrolase activity"/>
    <property type="evidence" value="ECO:0007669"/>
    <property type="project" value="UniProtKB-KW"/>
</dbReference>
<dbReference type="EMBL" id="JXSQ01000015">
    <property type="protein sequence ID" value="KIP52123.1"/>
    <property type="molecule type" value="Genomic_DNA"/>
</dbReference>
<feature type="active site" description="Acyl-thioester intermediate" evidence="2">
    <location>
        <position position="204"/>
    </location>
</feature>